<proteinExistence type="predicted"/>
<dbReference type="Proteomes" id="UP000429232">
    <property type="component" value="Chromosome"/>
</dbReference>
<dbReference type="RefSeq" id="WP_157524832.1">
    <property type="nucleotide sequence ID" value="NZ_CP066775.1"/>
</dbReference>
<dbReference type="KEGG" id="mgik:GO620_016120"/>
<organism evidence="1 2">
    <name type="scientific">Mucilaginibacter ginkgonis</name>
    <dbReference type="NCBI Taxonomy" id="2682091"/>
    <lineage>
        <taxon>Bacteria</taxon>
        <taxon>Pseudomonadati</taxon>
        <taxon>Bacteroidota</taxon>
        <taxon>Sphingobacteriia</taxon>
        <taxon>Sphingobacteriales</taxon>
        <taxon>Sphingobacteriaceae</taxon>
        <taxon>Mucilaginibacter</taxon>
    </lineage>
</organism>
<protein>
    <submittedName>
        <fullName evidence="1">Uncharacterized protein</fullName>
    </submittedName>
</protein>
<keyword evidence="2" id="KW-1185">Reference proteome</keyword>
<accession>A0A6I4I000</accession>
<reference evidence="1 2" key="1">
    <citation type="submission" date="2020-12" db="EMBL/GenBank/DDBJ databases">
        <title>HMF7856_wgs.fasta genome submission.</title>
        <authorList>
            <person name="Kang H."/>
            <person name="Kim H."/>
            <person name="Joh K."/>
        </authorList>
    </citation>
    <scope>NUCLEOTIDE SEQUENCE [LARGE SCALE GENOMIC DNA]</scope>
    <source>
        <strain evidence="1 2">HMF7856</strain>
    </source>
</reference>
<dbReference type="AlphaFoldDB" id="A0A6I4I000"/>
<sequence>MSYRMDEKQKSLKRRFLLILGATTFVCVLAFGLMVIFWGPMADRLPFKTWQRVGIGILIIIYAILRFSRLLKKDPDE</sequence>
<evidence type="ECO:0000313" key="1">
    <source>
        <dbReference type="EMBL" id="QQL49674.1"/>
    </source>
</evidence>
<dbReference type="InterPro" id="IPR036259">
    <property type="entry name" value="MFS_trans_sf"/>
</dbReference>
<name>A0A6I4I000_9SPHI</name>
<gene>
    <name evidence="1" type="ORF">GO620_016120</name>
</gene>
<dbReference type="EMBL" id="CP066775">
    <property type="protein sequence ID" value="QQL49674.1"/>
    <property type="molecule type" value="Genomic_DNA"/>
</dbReference>
<dbReference type="SUPFAM" id="SSF103473">
    <property type="entry name" value="MFS general substrate transporter"/>
    <property type="match status" value="1"/>
</dbReference>
<evidence type="ECO:0000313" key="2">
    <source>
        <dbReference type="Proteomes" id="UP000429232"/>
    </source>
</evidence>